<accession>A0ABU5XH92</accession>
<gene>
    <name evidence="2" type="ORF">K6T79_11405</name>
</gene>
<sequence>MITTKTGLTTIGLVILPTPEQDKAVTFYESLGFEKRTDIDMGDGYRWIEVYPPTGTTGIALAPPPSSSCAEQGGAVVPADTGITLNTADIDATHVAMRELGVDVDAEVARMGEPVPPMFWFRDPTGHTLMVVEV</sequence>
<name>A0ABU5XH92_9MYCO</name>
<dbReference type="Gene3D" id="3.10.180.10">
    <property type="entry name" value="2,3-Dihydroxybiphenyl 1,2-Dioxygenase, domain 1"/>
    <property type="match status" value="1"/>
</dbReference>
<evidence type="ECO:0000313" key="3">
    <source>
        <dbReference type="Proteomes" id="UP001299596"/>
    </source>
</evidence>
<dbReference type="Proteomes" id="UP001299596">
    <property type="component" value="Unassembled WGS sequence"/>
</dbReference>
<dbReference type="RefSeq" id="WP_225405125.1">
    <property type="nucleotide sequence ID" value="NZ_JAYJJR010000006.1"/>
</dbReference>
<organism evidence="2 3">
    <name type="scientific">[Mycobacterium] crassicus</name>
    <dbReference type="NCBI Taxonomy" id="2872309"/>
    <lineage>
        <taxon>Bacteria</taxon>
        <taxon>Bacillati</taxon>
        <taxon>Actinomycetota</taxon>
        <taxon>Actinomycetes</taxon>
        <taxon>Mycobacteriales</taxon>
        <taxon>Mycobacteriaceae</taxon>
        <taxon>Mycolicibacter</taxon>
    </lineage>
</organism>
<dbReference type="PANTHER" id="PTHR36437:SF2">
    <property type="entry name" value="GLYOXALASE_BLEOMYCIN RESISTANCE PROTEIN_DIOXYGENASE"/>
    <property type="match status" value="1"/>
</dbReference>
<evidence type="ECO:0000259" key="1">
    <source>
        <dbReference type="PROSITE" id="PS51819"/>
    </source>
</evidence>
<protein>
    <submittedName>
        <fullName evidence="2">VOC family protein</fullName>
    </submittedName>
</protein>
<evidence type="ECO:0000313" key="2">
    <source>
        <dbReference type="EMBL" id="MEB3021655.1"/>
    </source>
</evidence>
<dbReference type="SUPFAM" id="SSF54593">
    <property type="entry name" value="Glyoxalase/Bleomycin resistance protein/Dihydroxybiphenyl dioxygenase"/>
    <property type="match status" value="1"/>
</dbReference>
<dbReference type="InterPro" id="IPR004360">
    <property type="entry name" value="Glyas_Fos-R_dOase_dom"/>
</dbReference>
<dbReference type="PANTHER" id="PTHR36437">
    <property type="entry name" value="GLYOXALASE/BLEOMYCIN RESISTANCE PROTEIN/DIOXYGENASE"/>
    <property type="match status" value="1"/>
</dbReference>
<proteinExistence type="predicted"/>
<dbReference type="EMBL" id="JAYJJR010000006">
    <property type="protein sequence ID" value="MEB3021655.1"/>
    <property type="molecule type" value="Genomic_DNA"/>
</dbReference>
<dbReference type="Pfam" id="PF00903">
    <property type="entry name" value="Glyoxalase"/>
    <property type="match status" value="1"/>
</dbReference>
<feature type="domain" description="VOC" evidence="1">
    <location>
        <begin position="10"/>
        <end position="134"/>
    </location>
</feature>
<keyword evidence="3" id="KW-1185">Reference proteome</keyword>
<dbReference type="PROSITE" id="PS51819">
    <property type="entry name" value="VOC"/>
    <property type="match status" value="1"/>
</dbReference>
<comment type="caution">
    <text evidence="2">The sequence shown here is derived from an EMBL/GenBank/DDBJ whole genome shotgun (WGS) entry which is preliminary data.</text>
</comment>
<dbReference type="InterPro" id="IPR029068">
    <property type="entry name" value="Glyas_Bleomycin-R_OHBP_Dase"/>
</dbReference>
<reference evidence="2 3" key="1">
    <citation type="submission" date="2023-12" db="EMBL/GenBank/DDBJ databases">
        <title>Description of new species of Mycobacterium terrae complex isolated from sewage at the Sao Paulo Zoological Park Foundation in Brazil.</title>
        <authorList>
            <person name="Romagnoli C.L."/>
            <person name="Conceicao E.C."/>
            <person name="Machado E."/>
            <person name="Barreto L.B.P.F."/>
            <person name="Sharma A."/>
            <person name="Silva N.M."/>
            <person name="Marques L.E."/>
            <person name="Juliana M.A."/>
            <person name="Lourenco M.C.S."/>
            <person name="Digiampietri L.A."/>
            <person name="Suffys P.N."/>
            <person name="Viana-Niero C."/>
        </authorList>
    </citation>
    <scope>NUCLEOTIDE SEQUENCE [LARGE SCALE GENOMIC DNA]</scope>
    <source>
        <strain evidence="2 3">MYC098</strain>
    </source>
</reference>
<dbReference type="InterPro" id="IPR037523">
    <property type="entry name" value="VOC_core"/>
</dbReference>